<dbReference type="InterPro" id="IPR019933">
    <property type="entry name" value="DivIVA_domain"/>
</dbReference>
<keyword evidence="4" id="KW-0132">Cell division</keyword>
<accession>G8LW08</accession>
<keyword evidence="6" id="KW-0131">Cell cycle</keyword>
<dbReference type="Pfam" id="PF05103">
    <property type="entry name" value="DivIVA"/>
    <property type="match status" value="1"/>
</dbReference>
<dbReference type="GO" id="GO:0051301">
    <property type="term" value="P:cell division"/>
    <property type="evidence" value="ECO:0007669"/>
    <property type="project" value="UniProtKB-KW"/>
</dbReference>
<evidence type="ECO:0000313" key="8">
    <source>
        <dbReference type="EMBL" id="AEV68612.1"/>
    </source>
</evidence>
<gene>
    <name evidence="8" type="ordered locus">Clocl_2013</name>
</gene>
<feature type="coiled-coil region" evidence="7">
    <location>
        <begin position="36"/>
        <end position="124"/>
    </location>
</feature>
<dbReference type="RefSeq" id="WP_014255192.1">
    <property type="nucleotide sequence ID" value="NC_016627.1"/>
</dbReference>
<dbReference type="NCBIfam" id="TIGR03544">
    <property type="entry name" value="DivI1A_domain"/>
    <property type="match status" value="1"/>
</dbReference>
<evidence type="ECO:0000256" key="4">
    <source>
        <dbReference type="ARBA" id="ARBA00022618"/>
    </source>
</evidence>
<dbReference type="eggNOG" id="COG3599">
    <property type="taxonomic scope" value="Bacteria"/>
</dbReference>
<evidence type="ECO:0000256" key="2">
    <source>
        <dbReference type="ARBA" id="ARBA00009008"/>
    </source>
</evidence>
<dbReference type="HOGENOM" id="CLU_076854_3_2_9"/>
<dbReference type="PANTHER" id="PTHR35794">
    <property type="entry name" value="CELL DIVISION PROTEIN DIVIVA"/>
    <property type="match status" value="1"/>
</dbReference>
<evidence type="ECO:0000256" key="3">
    <source>
        <dbReference type="ARBA" id="ARBA00022490"/>
    </source>
</evidence>
<evidence type="ECO:0000256" key="6">
    <source>
        <dbReference type="ARBA" id="ARBA00023306"/>
    </source>
</evidence>
<evidence type="ECO:0000256" key="7">
    <source>
        <dbReference type="SAM" id="Coils"/>
    </source>
</evidence>
<evidence type="ECO:0000313" key="9">
    <source>
        <dbReference type="Proteomes" id="UP000005435"/>
    </source>
</evidence>
<dbReference type="OrthoDB" id="9815492at2"/>
<name>G8LW08_ACECE</name>
<dbReference type="Gene3D" id="6.10.250.660">
    <property type="match status" value="1"/>
</dbReference>
<keyword evidence="3" id="KW-0963">Cytoplasm</keyword>
<organism evidence="8 9">
    <name type="scientific">Acetivibrio clariflavus (strain DSM 19732 / NBRC 101661 / EBR45)</name>
    <name type="common">Clostridium clariflavum</name>
    <dbReference type="NCBI Taxonomy" id="720554"/>
    <lineage>
        <taxon>Bacteria</taxon>
        <taxon>Bacillati</taxon>
        <taxon>Bacillota</taxon>
        <taxon>Clostridia</taxon>
        <taxon>Eubacteriales</taxon>
        <taxon>Oscillospiraceae</taxon>
        <taxon>Acetivibrio</taxon>
    </lineage>
</organism>
<dbReference type="InterPro" id="IPR007793">
    <property type="entry name" value="DivIVA_fam"/>
</dbReference>
<dbReference type="Proteomes" id="UP000005435">
    <property type="component" value="Chromosome"/>
</dbReference>
<dbReference type="STRING" id="720554.Clocl_2013"/>
<comment type="subcellular location">
    <subcellularLocation>
        <location evidence="1">Cytoplasm</location>
    </subcellularLocation>
</comment>
<sequence length="168" mass="19671">MNYTPNDLQNLTFKRSIRGYSEDMVNEVLDKIIEDYTAYIHENRELKDKLEALNQAIQHYKNIEESLQNTLIIAQKTSEDIKKNGYLKAENIIKEAELKAQKIINEANQEVMRIKYEYEETKKRLHIYKSKAEALLHSQLEALRSVIDDQDISTVDCFNTADCVNIKE</sequence>
<evidence type="ECO:0000256" key="5">
    <source>
        <dbReference type="ARBA" id="ARBA00023054"/>
    </source>
</evidence>
<comment type="similarity">
    <text evidence="2">Belongs to the DivIVA family.</text>
</comment>
<dbReference type="AlphaFoldDB" id="G8LW08"/>
<reference evidence="8 9" key="2">
    <citation type="journal article" date="2012" name="Stand. Genomic Sci.">
        <title>Complete Genome Sequence of Clostridium clariflavum DSM 19732.</title>
        <authorList>
            <person name="Izquierdo J.A."/>
            <person name="Goodwin L."/>
            <person name="Davenport K.W."/>
            <person name="Teshima H."/>
            <person name="Bruce D."/>
            <person name="Detter C."/>
            <person name="Tapia R."/>
            <person name="Han S."/>
            <person name="Land M."/>
            <person name="Hauser L."/>
            <person name="Jeffries C.D."/>
            <person name="Han J."/>
            <person name="Pitluck S."/>
            <person name="Nolan M."/>
            <person name="Chen A."/>
            <person name="Huntemann M."/>
            <person name="Mavromatis K."/>
            <person name="Mikhailova N."/>
            <person name="Liolios K."/>
            <person name="Woyke T."/>
            <person name="Lynd L.R."/>
        </authorList>
    </citation>
    <scope>NUCLEOTIDE SEQUENCE [LARGE SCALE GENOMIC DNA]</scope>
    <source>
        <strain evidence="9">DSM 19732 / NBRC 101661 / EBR45</strain>
    </source>
</reference>
<dbReference type="GO" id="GO:0005737">
    <property type="term" value="C:cytoplasm"/>
    <property type="evidence" value="ECO:0007669"/>
    <property type="project" value="UniProtKB-SubCell"/>
</dbReference>
<reference evidence="9" key="1">
    <citation type="submission" date="2011-12" db="EMBL/GenBank/DDBJ databases">
        <title>Complete sequence of Clostridium clariflavum DSM 19732.</title>
        <authorList>
            <consortium name="US DOE Joint Genome Institute"/>
            <person name="Lucas S."/>
            <person name="Han J."/>
            <person name="Lapidus A."/>
            <person name="Cheng J.-F."/>
            <person name="Goodwin L."/>
            <person name="Pitluck S."/>
            <person name="Peters L."/>
            <person name="Teshima H."/>
            <person name="Detter J.C."/>
            <person name="Han C."/>
            <person name="Tapia R."/>
            <person name="Land M."/>
            <person name="Hauser L."/>
            <person name="Kyrpides N."/>
            <person name="Ivanova N."/>
            <person name="Pagani I."/>
            <person name="Kitzmiller T."/>
            <person name="Lynd L."/>
            <person name="Izquierdo J."/>
            <person name="Woyke T."/>
        </authorList>
    </citation>
    <scope>NUCLEOTIDE SEQUENCE [LARGE SCALE GENOMIC DNA]</scope>
    <source>
        <strain evidence="9">DSM 19732 / NBRC 101661 / EBR45</strain>
    </source>
</reference>
<keyword evidence="5 7" id="KW-0175">Coiled coil</keyword>
<evidence type="ECO:0000256" key="1">
    <source>
        <dbReference type="ARBA" id="ARBA00004496"/>
    </source>
</evidence>
<dbReference type="KEGG" id="ccl:Clocl_2013"/>
<keyword evidence="9" id="KW-1185">Reference proteome</keyword>
<dbReference type="PANTHER" id="PTHR35794:SF2">
    <property type="entry name" value="CELL DIVISION PROTEIN DIVIVA"/>
    <property type="match status" value="1"/>
</dbReference>
<dbReference type="EMBL" id="CP003065">
    <property type="protein sequence ID" value="AEV68612.1"/>
    <property type="molecule type" value="Genomic_DNA"/>
</dbReference>
<proteinExistence type="inferred from homology"/>
<protein>
    <submittedName>
        <fullName evidence="8">DivIVA domain protein</fullName>
    </submittedName>
</protein>